<dbReference type="Proteomes" id="UP000236740">
    <property type="component" value="Unassembled WGS sequence"/>
</dbReference>
<sequence length="60" mass="6718">MWSLNGRVVRCHRCVRMAARVGDIGGDHLQLMIAQNSHGTEYHTGENNKRVGRLNPTFVG</sequence>
<reference evidence="2 3" key="1">
    <citation type="submission" date="2016-10" db="EMBL/GenBank/DDBJ databases">
        <authorList>
            <person name="de Groot N.N."/>
        </authorList>
    </citation>
    <scope>NUCLEOTIDE SEQUENCE [LARGE SCALE GENOMIC DNA]</scope>
    <source>
        <strain evidence="2 3">CGMCC 1.10331</strain>
    </source>
</reference>
<gene>
    <name evidence="2" type="ORF">SAMN04488133_3740</name>
</gene>
<accession>A0A1H6CVD6</accession>
<keyword evidence="3" id="KW-1185">Reference proteome</keyword>
<name>A0A1H6CVD6_9EURY</name>
<evidence type="ECO:0000256" key="1">
    <source>
        <dbReference type="SAM" id="MobiDB-lite"/>
    </source>
</evidence>
<feature type="region of interest" description="Disordered" evidence="1">
    <location>
        <begin position="40"/>
        <end position="60"/>
    </location>
</feature>
<organism evidence="2 3">
    <name type="scientific">Halobellus limi</name>
    <dbReference type="NCBI Taxonomy" id="699433"/>
    <lineage>
        <taxon>Archaea</taxon>
        <taxon>Methanobacteriati</taxon>
        <taxon>Methanobacteriota</taxon>
        <taxon>Stenosarchaea group</taxon>
        <taxon>Halobacteria</taxon>
        <taxon>Halobacteriales</taxon>
        <taxon>Haloferacaceae</taxon>
        <taxon>Halobellus</taxon>
    </lineage>
</organism>
<dbReference type="EMBL" id="FNVN01000010">
    <property type="protein sequence ID" value="SEG76485.1"/>
    <property type="molecule type" value="Genomic_DNA"/>
</dbReference>
<protein>
    <submittedName>
        <fullName evidence="2">Uncharacterized protein</fullName>
    </submittedName>
</protein>
<feature type="compositionally biased region" description="Basic and acidic residues" evidence="1">
    <location>
        <begin position="40"/>
        <end position="49"/>
    </location>
</feature>
<proteinExistence type="predicted"/>
<dbReference type="AlphaFoldDB" id="A0A1H6CVD6"/>
<evidence type="ECO:0000313" key="3">
    <source>
        <dbReference type="Proteomes" id="UP000236740"/>
    </source>
</evidence>
<evidence type="ECO:0000313" key="2">
    <source>
        <dbReference type="EMBL" id="SEG76485.1"/>
    </source>
</evidence>